<evidence type="ECO:0000313" key="1">
    <source>
        <dbReference type="EMBL" id="GAG61642.1"/>
    </source>
</evidence>
<name>X0ZUJ4_9ZZZZ</name>
<dbReference type="AlphaFoldDB" id="X0ZUJ4"/>
<comment type="caution">
    <text evidence="1">The sequence shown here is derived from an EMBL/GenBank/DDBJ whole genome shotgun (WGS) entry which is preliminary data.</text>
</comment>
<accession>X0ZUJ4</accession>
<sequence length="304" mass="33386">MKTEATFTNWDFDDIWELATFTRSPGLGVSVWLSEVDDYEDFEAGVNDADSFEVVLPTTNNILWIEALESLIAGTGGDEWKISSNDFGTAITPTNHNIRQQTNYGSKAMQALKVNESILFVDFVGRKIREMTYSEPVQKYVAPDLTALAEHITYSGITSIAHQRNPDSIIWCTLTDGSLVSMTYERDQNVVAWADHPIDGLVQSVCVIPGTAEDEVWITVKRTMTGVNSGVFVIYVERMASRTFTDIDDCFFVNSGRTIVHNTAQTTIAGLLHLEGETVALLGDGADLDTYTVSSGVITASTAV</sequence>
<organism evidence="1">
    <name type="scientific">marine sediment metagenome</name>
    <dbReference type="NCBI Taxonomy" id="412755"/>
    <lineage>
        <taxon>unclassified sequences</taxon>
        <taxon>metagenomes</taxon>
        <taxon>ecological metagenomes</taxon>
    </lineage>
</organism>
<protein>
    <submittedName>
        <fullName evidence="1">Uncharacterized protein</fullName>
    </submittedName>
</protein>
<feature type="non-terminal residue" evidence="1">
    <location>
        <position position="304"/>
    </location>
</feature>
<reference evidence="1" key="1">
    <citation type="journal article" date="2014" name="Front. Microbiol.">
        <title>High frequency of phylogenetically diverse reductive dehalogenase-homologous genes in deep subseafloor sedimentary metagenomes.</title>
        <authorList>
            <person name="Kawai M."/>
            <person name="Futagami T."/>
            <person name="Toyoda A."/>
            <person name="Takaki Y."/>
            <person name="Nishi S."/>
            <person name="Hori S."/>
            <person name="Arai W."/>
            <person name="Tsubouchi T."/>
            <person name="Morono Y."/>
            <person name="Uchiyama I."/>
            <person name="Ito T."/>
            <person name="Fujiyama A."/>
            <person name="Inagaki F."/>
            <person name="Takami H."/>
        </authorList>
    </citation>
    <scope>NUCLEOTIDE SEQUENCE</scope>
    <source>
        <strain evidence="1">Expedition CK06-06</strain>
    </source>
</reference>
<dbReference type="EMBL" id="BART01002429">
    <property type="protein sequence ID" value="GAG61642.1"/>
    <property type="molecule type" value="Genomic_DNA"/>
</dbReference>
<proteinExistence type="predicted"/>
<gene>
    <name evidence="1" type="ORF">S01H4_07432</name>
</gene>